<dbReference type="InterPro" id="IPR012340">
    <property type="entry name" value="NA-bd_OB-fold"/>
</dbReference>
<accession>A0AAD6SIT6</accession>
<protein>
    <submittedName>
        <fullName evidence="6">S-adenosyl-L-methionine-dependent methyltransferase</fullName>
    </submittedName>
</protein>
<evidence type="ECO:0000313" key="7">
    <source>
        <dbReference type="Proteomes" id="UP001218188"/>
    </source>
</evidence>
<name>A0AAD6SIT6_9AGAR</name>
<proteinExistence type="inferred from homology"/>
<evidence type="ECO:0000256" key="5">
    <source>
        <dbReference type="PROSITE-ProRule" id="PRU10015"/>
    </source>
</evidence>
<evidence type="ECO:0000256" key="1">
    <source>
        <dbReference type="ARBA" id="ARBA00022603"/>
    </source>
</evidence>
<feature type="active site" description="Nucleophile" evidence="4">
    <location>
        <position position="498"/>
    </location>
</feature>
<dbReference type="PANTHER" id="PTHR11061">
    <property type="entry name" value="RNA M5U METHYLTRANSFERASE"/>
    <property type="match status" value="1"/>
</dbReference>
<dbReference type="PROSITE" id="PS01231">
    <property type="entry name" value="TRMA_2"/>
    <property type="match status" value="1"/>
</dbReference>
<dbReference type="GO" id="GO:0032259">
    <property type="term" value="P:methylation"/>
    <property type="evidence" value="ECO:0007669"/>
    <property type="project" value="UniProtKB-KW"/>
</dbReference>
<dbReference type="InterPro" id="IPR010280">
    <property type="entry name" value="U5_MeTrfase_fam"/>
</dbReference>
<reference evidence="6" key="1">
    <citation type="submission" date="2023-03" db="EMBL/GenBank/DDBJ databases">
        <title>Massive genome expansion in bonnet fungi (Mycena s.s.) driven by repeated elements and novel gene families across ecological guilds.</title>
        <authorList>
            <consortium name="Lawrence Berkeley National Laboratory"/>
            <person name="Harder C.B."/>
            <person name="Miyauchi S."/>
            <person name="Viragh M."/>
            <person name="Kuo A."/>
            <person name="Thoen E."/>
            <person name="Andreopoulos B."/>
            <person name="Lu D."/>
            <person name="Skrede I."/>
            <person name="Drula E."/>
            <person name="Henrissat B."/>
            <person name="Morin E."/>
            <person name="Kohler A."/>
            <person name="Barry K."/>
            <person name="LaButti K."/>
            <person name="Morin E."/>
            <person name="Salamov A."/>
            <person name="Lipzen A."/>
            <person name="Mereny Z."/>
            <person name="Hegedus B."/>
            <person name="Baldrian P."/>
            <person name="Stursova M."/>
            <person name="Weitz H."/>
            <person name="Taylor A."/>
            <person name="Grigoriev I.V."/>
            <person name="Nagy L.G."/>
            <person name="Martin F."/>
            <person name="Kauserud H."/>
        </authorList>
    </citation>
    <scope>NUCLEOTIDE SEQUENCE</scope>
    <source>
        <strain evidence="6">CBHHK200</strain>
    </source>
</reference>
<dbReference type="EMBL" id="JARJCM010000132">
    <property type="protein sequence ID" value="KAJ7026875.1"/>
    <property type="molecule type" value="Genomic_DNA"/>
</dbReference>
<organism evidence="6 7">
    <name type="scientific">Mycena alexandri</name>
    <dbReference type="NCBI Taxonomy" id="1745969"/>
    <lineage>
        <taxon>Eukaryota</taxon>
        <taxon>Fungi</taxon>
        <taxon>Dikarya</taxon>
        <taxon>Basidiomycota</taxon>
        <taxon>Agaricomycotina</taxon>
        <taxon>Agaricomycetes</taxon>
        <taxon>Agaricomycetidae</taxon>
        <taxon>Agaricales</taxon>
        <taxon>Marasmiineae</taxon>
        <taxon>Mycenaceae</taxon>
        <taxon>Mycena</taxon>
    </lineage>
</organism>
<evidence type="ECO:0000313" key="6">
    <source>
        <dbReference type="EMBL" id="KAJ7026875.1"/>
    </source>
</evidence>
<evidence type="ECO:0000256" key="4">
    <source>
        <dbReference type="PROSITE-ProRule" id="PRU01024"/>
    </source>
</evidence>
<feature type="binding site" evidence="4">
    <location>
        <position position="471"/>
    </location>
    <ligand>
        <name>S-adenosyl-L-methionine</name>
        <dbReference type="ChEBI" id="CHEBI:59789"/>
    </ligand>
</feature>
<sequence>MEADPERSQGLFKFGLKSVETDVRAEKKPRLDWGRSFGLNAATDEAPISKRKARKAKYDALPEACTPDDILWREINVILGKDYVDQALLEGTERESPFEYHDEAEFEVVAMSSTGSGLATSAGSSRPWVTVIPFVLPGERVRARVYRNARMHSSADLIGVLEPNSELRDNLGVKCKYFTSCGGCQYQMVPYARQLEFKREVLVKAYDNYAEMPATAIPTIESTMPSPLQYNYRTKLTPHFEAPSRNQIKEELDYLGTDERPEWFNIGFNGVGTHKVMDIEDCPIATPIIRETLPAVRANAIKNCFTYYKGVSLILRDSLPQPGAVDVGALVSDVEKHVCLTDHRATARERVGSYLFEYPNGSFFQNNNCVLPSLTSYVESRIFDADKSGSLRPTHLVDTYCGAGLFAITLASHFDTVVGIELSAESIRAATHNAALNAIPSSKIKFRAGDATEIFRTVASFPPKETVVVIDPPRKGCDWAFLKQLLEFGPRTVVYVSCNVHTQARDVGMMVNLGGYVLESVRGFDLFPQTAHVESVAVLRLVDDK</sequence>
<keyword evidence="3 4" id="KW-0949">S-adenosyl-L-methionine</keyword>
<dbReference type="PROSITE" id="PS51687">
    <property type="entry name" value="SAM_MT_RNA_M5U"/>
    <property type="match status" value="1"/>
</dbReference>
<feature type="active site" evidence="5">
    <location>
        <position position="498"/>
    </location>
</feature>
<dbReference type="Proteomes" id="UP001218188">
    <property type="component" value="Unassembled WGS sequence"/>
</dbReference>
<dbReference type="SUPFAM" id="SSF50249">
    <property type="entry name" value="Nucleic acid-binding proteins"/>
    <property type="match status" value="1"/>
</dbReference>
<dbReference type="InterPro" id="IPR025795">
    <property type="entry name" value="tRNA_(uracil-5-)_MeTrfase"/>
</dbReference>
<dbReference type="CDD" id="cd02440">
    <property type="entry name" value="AdoMet_MTases"/>
    <property type="match status" value="1"/>
</dbReference>
<dbReference type="GO" id="GO:0008033">
    <property type="term" value="P:tRNA processing"/>
    <property type="evidence" value="ECO:0007669"/>
    <property type="project" value="InterPro"/>
</dbReference>
<dbReference type="Gene3D" id="3.40.50.150">
    <property type="entry name" value="Vaccinia Virus protein VP39"/>
    <property type="match status" value="2"/>
</dbReference>
<evidence type="ECO:0000256" key="2">
    <source>
        <dbReference type="ARBA" id="ARBA00022679"/>
    </source>
</evidence>
<dbReference type="GO" id="GO:0009451">
    <property type="term" value="P:RNA modification"/>
    <property type="evidence" value="ECO:0007669"/>
    <property type="project" value="UniProtKB-ARBA"/>
</dbReference>
<feature type="binding site" evidence="4">
    <location>
        <position position="400"/>
    </location>
    <ligand>
        <name>S-adenosyl-L-methionine</name>
        <dbReference type="ChEBI" id="CHEBI:59789"/>
    </ligand>
</feature>
<dbReference type="AlphaFoldDB" id="A0AAD6SIT6"/>
<evidence type="ECO:0000256" key="3">
    <source>
        <dbReference type="ARBA" id="ARBA00022691"/>
    </source>
</evidence>
<dbReference type="InterPro" id="IPR030391">
    <property type="entry name" value="MeTrfase_TrmA_CS"/>
</dbReference>
<dbReference type="SUPFAM" id="SSF53335">
    <property type="entry name" value="S-adenosyl-L-methionine-dependent methyltransferases"/>
    <property type="match status" value="1"/>
</dbReference>
<dbReference type="FunFam" id="2.40.50.140:FF:000201">
    <property type="entry name" value="TRM2p tRNA methyltransferase"/>
    <property type="match status" value="1"/>
</dbReference>
<dbReference type="PANTHER" id="PTHR11061:SF30">
    <property type="entry name" value="TRNA (URACIL(54)-C(5))-METHYLTRANSFERASE"/>
    <property type="match status" value="1"/>
</dbReference>
<dbReference type="InterPro" id="IPR030390">
    <property type="entry name" value="MeTrfase_TrmA_AS"/>
</dbReference>
<dbReference type="Pfam" id="PF05958">
    <property type="entry name" value="tRNA_U5-meth_tr"/>
    <property type="match status" value="1"/>
</dbReference>
<dbReference type="GO" id="GO:0030697">
    <property type="term" value="F:tRNA (uracil(54)-C5)-methyltransferase activity, S-adenosyl methionine-dependent"/>
    <property type="evidence" value="ECO:0007669"/>
    <property type="project" value="InterPro"/>
</dbReference>
<comment type="similarity">
    <text evidence="4">Belongs to the class I-like SAM-binding methyltransferase superfamily. RNA M5U methyltransferase family.</text>
</comment>
<feature type="binding site" evidence="4">
    <location>
        <position position="365"/>
    </location>
    <ligand>
        <name>S-adenosyl-L-methionine</name>
        <dbReference type="ChEBI" id="CHEBI:59789"/>
    </ligand>
</feature>
<dbReference type="InterPro" id="IPR029063">
    <property type="entry name" value="SAM-dependent_MTases_sf"/>
</dbReference>
<feature type="binding site" evidence="4">
    <location>
        <position position="421"/>
    </location>
    <ligand>
        <name>S-adenosyl-L-methionine</name>
        <dbReference type="ChEBI" id="CHEBI:59789"/>
    </ligand>
</feature>
<keyword evidence="2 4" id="KW-0808">Transferase</keyword>
<gene>
    <name evidence="6" type="ORF">C8F04DRAFT_1212516</name>
</gene>
<comment type="caution">
    <text evidence="6">The sequence shown here is derived from an EMBL/GenBank/DDBJ whole genome shotgun (WGS) entry which is preliminary data.</text>
</comment>
<dbReference type="Gene3D" id="2.40.50.140">
    <property type="entry name" value="Nucleic acid-binding proteins"/>
    <property type="match status" value="1"/>
</dbReference>
<dbReference type="PROSITE" id="PS01230">
    <property type="entry name" value="TRMA_1"/>
    <property type="match status" value="1"/>
</dbReference>
<keyword evidence="1 4" id="KW-0489">Methyltransferase</keyword>
<keyword evidence="7" id="KW-1185">Reference proteome</keyword>
<dbReference type="PROSITE" id="PS51622">
    <property type="entry name" value="SAM_MT_RNA_M5U_2"/>
    <property type="match status" value="1"/>
</dbReference>